<feature type="domain" description="ABC transporter" evidence="3">
    <location>
        <begin position="3"/>
        <end position="214"/>
    </location>
</feature>
<dbReference type="InterPro" id="IPR003439">
    <property type="entry name" value="ABC_transporter-like_ATP-bd"/>
</dbReference>
<dbReference type="InterPro" id="IPR027417">
    <property type="entry name" value="P-loop_NTPase"/>
</dbReference>
<evidence type="ECO:0000259" key="3">
    <source>
        <dbReference type="PROSITE" id="PS50893"/>
    </source>
</evidence>
<dbReference type="PROSITE" id="PS50893">
    <property type="entry name" value="ABC_TRANSPORTER_2"/>
    <property type="match status" value="1"/>
</dbReference>
<reference evidence="4 5" key="1">
    <citation type="submission" date="2018-03" db="EMBL/GenBank/DDBJ databases">
        <title>Mesoflavibacter sp. HG37 and Mesoflavibacter sp. HG96 sp.nov., two marine bacteria isolated from seawater of Western Pacific Ocean.</title>
        <authorList>
            <person name="Cheng H."/>
            <person name="Wu Y.-H."/>
            <person name="Guo L.-L."/>
            <person name="Xu X.-W."/>
        </authorList>
    </citation>
    <scope>NUCLEOTIDE SEQUENCE [LARGE SCALE GENOMIC DNA]</scope>
    <source>
        <strain evidence="4 5">KCTC 32269</strain>
    </source>
</reference>
<keyword evidence="5" id="KW-1185">Reference proteome</keyword>
<dbReference type="GO" id="GO:0016887">
    <property type="term" value="F:ATP hydrolysis activity"/>
    <property type="evidence" value="ECO:0007669"/>
    <property type="project" value="InterPro"/>
</dbReference>
<dbReference type="Gene3D" id="3.40.50.300">
    <property type="entry name" value="P-loop containing nucleotide triphosphate hydrolases"/>
    <property type="match status" value="1"/>
</dbReference>
<dbReference type="GO" id="GO:0005524">
    <property type="term" value="F:ATP binding"/>
    <property type="evidence" value="ECO:0007669"/>
    <property type="project" value="UniProtKB-KW"/>
</dbReference>
<sequence length="214" mass="24789">MIIEADSIELTYGLKKVLNSVYLRVETGKITGLLGRNGSGKSSLFNVLFGNKKAQNQHIKVNQKVCTKPLYISKRIAYLPQTQLLPKHISIKNAFKLYEVSLELFTKDFPDLKIEHNNNVSRLSGGERRIIEIYLILKSNTNFIILDEPFNHLSPLYVEKFESLFNEEKQHKAILISDHIFRPILRLSDTLYFLDKGNMKLINSENELKDLQYF</sequence>
<keyword evidence="1" id="KW-0547">Nucleotide-binding</keyword>
<dbReference type="Proteomes" id="UP000238426">
    <property type="component" value="Unassembled WGS sequence"/>
</dbReference>
<organism evidence="4 5">
    <name type="scientific">Aurantibacter aestuarii</name>
    <dbReference type="NCBI Taxonomy" id="1266046"/>
    <lineage>
        <taxon>Bacteria</taxon>
        <taxon>Pseudomonadati</taxon>
        <taxon>Bacteroidota</taxon>
        <taxon>Flavobacteriia</taxon>
        <taxon>Flavobacteriales</taxon>
        <taxon>Flavobacteriaceae</taxon>
        <taxon>Aurantibacter</taxon>
    </lineage>
</organism>
<gene>
    <name evidence="4" type="ORF">C7H52_10575</name>
</gene>
<protein>
    <submittedName>
        <fullName evidence="4">ABC transporter ATP-binding protein</fullName>
    </submittedName>
</protein>
<name>A0A2T1NA53_9FLAO</name>
<comment type="caution">
    <text evidence="4">The sequence shown here is derived from an EMBL/GenBank/DDBJ whole genome shotgun (WGS) entry which is preliminary data.</text>
</comment>
<dbReference type="Pfam" id="PF00005">
    <property type="entry name" value="ABC_tran"/>
    <property type="match status" value="1"/>
</dbReference>
<dbReference type="AlphaFoldDB" id="A0A2T1NA53"/>
<dbReference type="PANTHER" id="PTHR43158:SF2">
    <property type="entry name" value="SKFA PEPTIDE EXPORT ATP-BINDING PROTEIN SKFE"/>
    <property type="match status" value="1"/>
</dbReference>
<accession>A0A2T1NA53</accession>
<evidence type="ECO:0000313" key="5">
    <source>
        <dbReference type="Proteomes" id="UP000238426"/>
    </source>
</evidence>
<proteinExistence type="predicted"/>
<dbReference type="EMBL" id="PXOQ01000009">
    <property type="protein sequence ID" value="PSG88725.1"/>
    <property type="molecule type" value="Genomic_DNA"/>
</dbReference>
<keyword evidence="2 4" id="KW-0067">ATP-binding</keyword>
<evidence type="ECO:0000256" key="1">
    <source>
        <dbReference type="ARBA" id="ARBA00022741"/>
    </source>
</evidence>
<dbReference type="RefSeq" id="WP_106463866.1">
    <property type="nucleotide sequence ID" value="NZ_PXOQ01000009.1"/>
</dbReference>
<evidence type="ECO:0000256" key="2">
    <source>
        <dbReference type="ARBA" id="ARBA00022840"/>
    </source>
</evidence>
<dbReference type="PANTHER" id="PTHR43158">
    <property type="entry name" value="SKFA PEPTIDE EXPORT ATP-BINDING PROTEIN SKFE"/>
    <property type="match status" value="1"/>
</dbReference>
<dbReference type="OrthoDB" id="9801987at2"/>
<evidence type="ECO:0000313" key="4">
    <source>
        <dbReference type="EMBL" id="PSG88725.1"/>
    </source>
</evidence>
<dbReference type="SUPFAM" id="SSF52540">
    <property type="entry name" value="P-loop containing nucleoside triphosphate hydrolases"/>
    <property type="match status" value="1"/>
</dbReference>